<dbReference type="InterPro" id="IPR011990">
    <property type="entry name" value="TPR-like_helical_dom_sf"/>
</dbReference>
<comment type="caution">
    <text evidence="2">The sequence shown here is derived from an EMBL/GenBank/DDBJ whole genome shotgun (WGS) entry which is preliminary data.</text>
</comment>
<proteinExistence type="predicted"/>
<protein>
    <submittedName>
        <fullName evidence="2">Uncharacterized protein</fullName>
    </submittedName>
</protein>
<dbReference type="Gene3D" id="1.25.40.10">
    <property type="entry name" value="Tetratricopeptide repeat domain"/>
    <property type="match status" value="2"/>
</dbReference>
<dbReference type="Proteomes" id="UP000237819">
    <property type="component" value="Unassembled WGS sequence"/>
</dbReference>
<dbReference type="InterPro" id="IPR019734">
    <property type="entry name" value="TPR_rpt"/>
</dbReference>
<dbReference type="RefSeq" id="WP_105335426.1">
    <property type="nucleotide sequence ID" value="NZ_PUHZ01000011.1"/>
</dbReference>
<dbReference type="SUPFAM" id="SSF48452">
    <property type="entry name" value="TPR-like"/>
    <property type="match status" value="1"/>
</dbReference>
<name>A0A2S8GNQ4_9BACT</name>
<evidence type="ECO:0000256" key="1">
    <source>
        <dbReference type="PROSITE-ProRule" id="PRU00339"/>
    </source>
</evidence>
<dbReference type="AlphaFoldDB" id="A0A2S8GNQ4"/>
<accession>A0A2S8GNQ4</accession>
<sequence length="562" mass="63683">MTKIPIDGKLLRGIRKSLKVPNRNYEEFGAWGLSYHTVQRAEREGLITDESLSIIITEMLKRASELDKVDPLPQQESHTSRTTDSLVEIMRMAGDRLIRSQQALGKAINSPAELNVLAVTMQELLESGRVQAMADSFRGEAELADEKLRTIQKATESAYVRSLKDRGDNWARNGQYSKAIQVYRQANQIDPDDLEAQLRIAESLLSLRIGDPVQNLKESRRLLSFKIPKSSSLWADWTTCHGIATYRDTSLSVSKRLAGSAKHFIAATKHLQDSGKLFRAATPASHLGIVVFRQGLAIFSHAGNQSSGAAAAKFKQAHEMFEFAIKQWNKLDFPYLWALGKKRLGNYWQLLPEVEPSARRRNLDNALRNYQGALELYKDKGFVLAQAQLLFSMSDLHLARAKTVVNGTSKHYRRAVDTCIESLDLLTREHREDWAYACYNLADAYLSNPSVSESQIEKAIDLLKNEVLPVYHRRFDETEWSDTHFRLAEAYQLLAERRSFDRNLIVLAISSIKGACAISDLAYPALQSYRQRLKELKNIFVLTLNEKPETFDVIEPPSDLHC</sequence>
<dbReference type="EMBL" id="PUHZ01000011">
    <property type="protein sequence ID" value="PQO46048.1"/>
    <property type="molecule type" value="Genomic_DNA"/>
</dbReference>
<gene>
    <name evidence="2" type="ORF">C5Y93_10745</name>
</gene>
<evidence type="ECO:0000313" key="3">
    <source>
        <dbReference type="Proteomes" id="UP000237819"/>
    </source>
</evidence>
<dbReference type="PROSITE" id="PS50005">
    <property type="entry name" value="TPR"/>
    <property type="match status" value="1"/>
</dbReference>
<keyword evidence="1" id="KW-0802">TPR repeat</keyword>
<reference evidence="2 3" key="1">
    <citation type="submission" date="2018-02" db="EMBL/GenBank/DDBJ databases">
        <title>Comparative genomes isolates from brazilian mangrove.</title>
        <authorList>
            <person name="Araujo J.E."/>
            <person name="Taketani R.G."/>
            <person name="Silva M.C.P."/>
            <person name="Loureco M.V."/>
            <person name="Andreote F.D."/>
        </authorList>
    </citation>
    <scope>NUCLEOTIDE SEQUENCE [LARGE SCALE GENOMIC DNA]</scope>
    <source>
        <strain evidence="2 3">Nap-Phe MGV</strain>
    </source>
</reference>
<evidence type="ECO:0000313" key="2">
    <source>
        <dbReference type="EMBL" id="PQO46048.1"/>
    </source>
</evidence>
<organism evidence="2 3">
    <name type="scientific">Blastopirellula marina</name>
    <dbReference type="NCBI Taxonomy" id="124"/>
    <lineage>
        <taxon>Bacteria</taxon>
        <taxon>Pseudomonadati</taxon>
        <taxon>Planctomycetota</taxon>
        <taxon>Planctomycetia</taxon>
        <taxon>Pirellulales</taxon>
        <taxon>Pirellulaceae</taxon>
        <taxon>Blastopirellula</taxon>
    </lineage>
</organism>
<feature type="repeat" description="TPR" evidence="1">
    <location>
        <begin position="160"/>
        <end position="193"/>
    </location>
</feature>